<evidence type="ECO:0000313" key="1">
    <source>
        <dbReference type="EMBL" id="WSE32648.1"/>
    </source>
</evidence>
<proteinExistence type="predicted"/>
<protein>
    <submittedName>
        <fullName evidence="1">Uncharacterized protein</fullName>
    </submittedName>
</protein>
<dbReference type="RefSeq" id="WP_326835455.1">
    <property type="nucleotide sequence ID" value="NZ_CP142149.1"/>
</dbReference>
<name>A0ABZ1IG11_9PSEU</name>
<dbReference type="EMBL" id="CP142149">
    <property type="protein sequence ID" value="WSE32648.1"/>
    <property type="molecule type" value="Genomic_DNA"/>
</dbReference>
<evidence type="ECO:0000313" key="2">
    <source>
        <dbReference type="Proteomes" id="UP001330812"/>
    </source>
</evidence>
<reference evidence="1 2" key="1">
    <citation type="journal article" date="2015" name="Int. J. Syst. Evol. Microbiol.">
        <title>Amycolatopsis rhabdoformis sp. nov., an actinomycete isolated from a tropical forest soil.</title>
        <authorList>
            <person name="Souza W.R."/>
            <person name="Silva R.E."/>
            <person name="Goodfellow M."/>
            <person name="Busarakam K."/>
            <person name="Figueiro F.S."/>
            <person name="Ferreira D."/>
            <person name="Rodrigues-Filho E."/>
            <person name="Moraes L.A.B."/>
            <person name="Zucchi T.D."/>
        </authorList>
    </citation>
    <scope>NUCLEOTIDE SEQUENCE [LARGE SCALE GENOMIC DNA]</scope>
    <source>
        <strain evidence="1 2">NCIMB 14900</strain>
    </source>
</reference>
<gene>
    <name evidence="1" type="ORF">VSH64_11095</name>
</gene>
<sequence length="56" mass="6113">MNGPGGLIRLAQETVSAILAAHERSVLVKPYLPAITDDDRRALAVALCRPWMARLD</sequence>
<organism evidence="1 2">
    <name type="scientific">Amycolatopsis rhabdoformis</name>
    <dbReference type="NCBI Taxonomy" id="1448059"/>
    <lineage>
        <taxon>Bacteria</taxon>
        <taxon>Bacillati</taxon>
        <taxon>Actinomycetota</taxon>
        <taxon>Actinomycetes</taxon>
        <taxon>Pseudonocardiales</taxon>
        <taxon>Pseudonocardiaceae</taxon>
        <taxon>Amycolatopsis</taxon>
    </lineage>
</organism>
<keyword evidence="2" id="KW-1185">Reference proteome</keyword>
<dbReference type="Proteomes" id="UP001330812">
    <property type="component" value="Chromosome"/>
</dbReference>
<accession>A0ABZ1IG11</accession>